<dbReference type="STRING" id="573370.DMR_10880"/>
<feature type="domain" description="Nitrile hydratase alpha/Thiocyanate hydrolase gamma" evidence="2">
    <location>
        <begin position="53"/>
        <end position="99"/>
    </location>
</feature>
<dbReference type="HOGENOM" id="CLU_1892840_0_0_7"/>
<name>C4XLI5_SOLM1</name>
<keyword evidence="1" id="KW-0479">Metal-binding</keyword>
<dbReference type="InterPro" id="IPR036648">
    <property type="entry name" value="CN_Hdrase_a/SCN_Hdrase_g_sf"/>
</dbReference>
<dbReference type="Proteomes" id="UP000009071">
    <property type="component" value="Chromosome"/>
</dbReference>
<gene>
    <name evidence="3" type="ordered locus">DMR_10880</name>
</gene>
<dbReference type="Pfam" id="PF02979">
    <property type="entry name" value="NHase_alpha"/>
    <property type="match status" value="1"/>
</dbReference>
<evidence type="ECO:0000313" key="3">
    <source>
        <dbReference type="EMBL" id="BAH74579.1"/>
    </source>
</evidence>
<keyword evidence="4" id="KW-1185">Reference proteome</keyword>
<dbReference type="KEGG" id="dma:DMR_10880"/>
<proteinExistence type="predicted"/>
<dbReference type="eggNOG" id="ENOG5032AHY">
    <property type="taxonomic scope" value="Bacteria"/>
</dbReference>
<dbReference type="AlphaFoldDB" id="C4XLI5"/>
<sequence>MPCGESLSTRDSLGRACRPRGSPCALNQKSFRTGGSSMKTVNWEAIIDKAGADAAFKQRLLAEPAKALGEEGIAVPDGVTVKVVESTDKEVWLVLPHKHSSIKFLSPYVAVCEDPEAPAGDSKSCQNPAAGCAI</sequence>
<dbReference type="GO" id="GO:0003824">
    <property type="term" value="F:catalytic activity"/>
    <property type="evidence" value="ECO:0007669"/>
    <property type="project" value="InterPro"/>
</dbReference>
<evidence type="ECO:0000313" key="4">
    <source>
        <dbReference type="Proteomes" id="UP000009071"/>
    </source>
</evidence>
<organism evidence="3 4">
    <name type="scientific">Solidesulfovibrio magneticus (strain ATCC 700980 / DSM 13731 / RS-1)</name>
    <name type="common">Desulfovibrio magneticus</name>
    <dbReference type="NCBI Taxonomy" id="573370"/>
    <lineage>
        <taxon>Bacteria</taxon>
        <taxon>Pseudomonadati</taxon>
        <taxon>Thermodesulfobacteriota</taxon>
        <taxon>Desulfovibrionia</taxon>
        <taxon>Desulfovibrionales</taxon>
        <taxon>Desulfovibrionaceae</taxon>
        <taxon>Solidesulfovibrio</taxon>
    </lineage>
</organism>
<dbReference type="SUPFAM" id="SSF56209">
    <property type="entry name" value="Nitrile hydratase alpha chain"/>
    <property type="match status" value="1"/>
</dbReference>
<accession>C4XLI5</accession>
<dbReference type="InterPro" id="IPR004232">
    <property type="entry name" value="CN_Hdrtase_a/SCN_Hdrlase_g"/>
</dbReference>
<protein>
    <recommendedName>
        <fullName evidence="2">Nitrile hydratase alpha/Thiocyanate hydrolase gamma domain-containing protein</fullName>
    </recommendedName>
</protein>
<dbReference type="Gene3D" id="3.90.330.10">
    <property type="entry name" value="Nitrile hydratase alpha /Thiocyanate hydrolase gamma"/>
    <property type="match status" value="1"/>
</dbReference>
<evidence type="ECO:0000256" key="1">
    <source>
        <dbReference type="ARBA" id="ARBA00022723"/>
    </source>
</evidence>
<dbReference type="NCBIfam" id="TIGR03793">
    <property type="entry name" value="leader_NHLP"/>
    <property type="match status" value="1"/>
</dbReference>
<reference evidence="3 4" key="1">
    <citation type="journal article" date="2009" name="Genome Res.">
        <title>Whole genome sequence of Desulfovibrio magneticus strain RS-1 revealed common gene clusters in magnetotactic bacteria.</title>
        <authorList>
            <person name="Nakazawa H."/>
            <person name="Arakaki A."/>
            <person name="Narita-Yamada S."/>
            <person name="Yashiro I."/>
            <person name="Jinno K."/>
            <person name="Aoki N."/>
            <person name="Tsuruyama A."/>
            <person name="Okamura Y."/>
            <person name="Tanikawa S."/>
            <person name="Fujita N."/>
            <person name="Takeyama H."/>
            <person name="Matsunaga T."/>
        </authorList>
    </citation>
    <scope>NUCLEOTIDE SEQUENCE [LARGE SCALE GENOMIC DNA]</scope>
    <source>
        <strain evidence="4">ATCC 700980 / DSM 13731 / RS-1</strain>
    </source>
</reference>
<evidence type="ECO:0000259" key="2">
    <source>
        <dbReference type="Pfam" id="PF02979"/>
    </source>
</evidence>
<dbReference type="InterPro" id="IPR022513">
    <property type="entry name" value="TOMM_pelo"/>
</dbReference>
<dbReference type="EMBL" id="AP010904">
    <property type="protein sequence ID" value="BAH74579.1"/>
    <property type="molecule type" value="Genomic_DNA"/>
</dbReference>
<dbReference type="GO" id="GO:0046914">
    <property type="term" value="F:transition metal ion binding"/>
    <property type="evidence" value="ECO:0007669"/>
    <property type="project" value="InterPro"/>
</dbReference>